<feature type="compositionally biased region" description="Basic residues" evidence="11">
    <location>
        <begin position="512"/>
        <end position="522"/>
    </location>
</feature>
<keyword evidence="10" id="KW-0413">Isomerase</keyword>
<dbReference type="Proteomes" id="UP000219813">
    <property type="component" value="Chromosome 12"/>
</dbReference>
<sequence length="1092" mass="128834">MFGSFDEDIREFFPFTPYKIQMDFMKIFYEILTNSNIKTNEKIRSVYEAIQQNENMKSMLKDDINNSLSWLYESNEEMKQSNSNSSNNANNSEEHIICEMKTGSGKSLTMLTPLIYWLFKHKFDLFLMKENVQLKKEEPEWIKESIMEKLLEKYTHNLNMQNKKKDIYLNILNKYFSFDEDKILLKENVTVEKKKVDIEQTHTNDEFPMAHKDEDLLSDCSVEGKTKKQIFICSRTQSQLNQYFLELKKIEKKIKKDFSINMIIIGSRKHLCINEDFLKNCRNLNELNDYCRNGRCNSSSSNSNCGSSCSSSEEKEQKRINNYSLVTKLINTKNVNMNEIKNICRNEKIQVCPYYLSKENIKNADIVLLPYICILNEQVRKNLKINIKNNIVIFDESQNIIENINDSNSIAIENHHILFCKLILKEYIDKYENILNNNNIVMIKQLIIYCNMLIYSFTSIQEDIMTVSKFTILSKVDALNLNNISSFLNDSPFCRRIKIFSEMHMREYMGKCSRKRGSKHNNRSTTDSVSSIANTRDTSFITAHSSSIYLLSEFTNKLIRSNKYDYVHISKGKEGSAEDGEKVSSPKDDIMGERGGGKNKNKKRHDDTGENSDGGKKRKMSHLKNCKENDMNSQEKKNYTCKCNENDMNSQEKKNYTCKCNENSMNSQEKKNYTCTYEESDDNIQKLFEDLLTNNNKTELFRKIELISVSACNNFQHITKECSNVILIGGTLQPLEEFLLLFLNEQKKKIKIYSSDYIFKKENVFSRIISTNLLTYEYIDNTFKNRFKKIHLLNLALQIYFLTVHVKYGNIVFFSSYSFLREFISFLNNEGRYVLNEMKKKKYIFFEKKNDYTVLNEYMQSIQKVKDHHQSMMTKNGCILFCVMNAKLSEGINFHDEICRNILIIGIPFFKHERSTTNPSKFTLDKNTLVLNYYKEYSREMLEGDSDIPANKAEDRQLILPEEISEMCRTYELKYAMKIINQCIGRSLRHTNDFSSYFFLDYRFTKKEFFDNFPSFIKTHLNNMKNIPVVDQRNETFLKEKNFFFNIYDDIMKYYKTNFPNLPFADISETHLNNFVNDLFRLNEFHEKMKNA</sequence>
<dbReference type="InterPro" id="IPR010614">
    <property type="entry name" value="RAD3-like_helicase_DEAD"/>
</dbReference>
<dbReference type="SMART" id="SM00491">
    <property type="entry name" value="HELICc2"/>
    <property type="match status" value="1"/>
</dbReference>
<keyword evidence="7" id="KW-0067">ATP-binding</keyword>
<evidence type="ECO:0000256" key="4">
    <source>
        <dbReference type="ARBA" id="ARBA00022741"/>
    </source>
</evidence>
<reference evidence="13 14" key="1">
    <citation type="submission" date="2016-06" db="EMBL/GenBank/DDBJ databases">
        <authorList>
            <consortium name="Pathogen Informatics"/>
        </authorList>
    </citation>
    <scope>NUCLEOTIDE SEQUENCE [LARGE SCALE GENOMIC DNA]</scope>
</reference>
<evidence type="ECO:0000256" key="7">
    <source>
        <dbReference type="ARBA" id="ARBA00022840"/>
    </source>
</evidence>
<evidence type="ECO:0000256" key="8">
    <source>
        <dbReference type="ARBA" id="ARBA00023004"/>
    </source>
</evidence>
<evidence type="ECO:0000256" key="11">
    <source>
        <dbReference type="SAM" id="MobiDB-lite"/>
    </source>
</evidence>
<dbReference type="KEGG" id="pmal:PMUG01_12040200"/>
<evidence type="ECO:0000313" key="13">
    <source>
        <dbReference type="EMBL" id="SCO93805.1"/>
    </source>
</evidence>
<dbReference type="GO" id="GO:0003678">
    <property type="term" value="F:DNA helicase activity"/>
    <property type="evidence" value="ECO:0007669"/>
    <property type="project" value="InterPro"/>
</dbReference>
<keyword evidence="3" id="KW-0479">Metal-binding</keyword>
<dbReference type="GO" id="GO:0046872">
    <property type="term" value="F:metal ion binding"/>
    <property type="evidence" value="ECO:0007669"/>
    <property type="project" value="UniProtKB-KW"/>
</dbReference>
<accession>A0A1D3SPH9</accession>
<keyword evidence="5" id="KW-0378">Hydrolase</keyword>
<dbReference type="GeneID" id="39870391"/>
<dbReference type="Pfam" id="PF13307">
    <property type="entry name" value="Helicase_C_2"/>
    <property type="match status" value="1"/>
</dbReference>
<evidence type="ECO:0000256" key="10">
    <source>
        <dbReference type="ARBA" id="ARBA00023235"/>
    </source>
</evidence>
<keyword evidence="4" id="KW-0547">Nucleotide-binding</keyword>
<dbReference type="OMA" id="QTHQFRD"/>
<evidence type="ECO:0000256" key="5">
    <source>
        <dbReference type="ARBA" id="ARBA00022801"/>
    </source>
</evidence>
<evidence type="ECO:0000256" key="2">
    <source>
        <dbReference type="ARBA" id="ARBA00008435"/>
    </source>
</evidence>
<gene>
    <name evidence="13" type="primary">PmUG01_12040200</name>
    <name evidence="13" type="ORF">PMUG01_12040200</name>
</gene>
<dbReference type="Pfam" id="PF06733">
    <property type="entry name" value="DEAD_2"/>
    <property type="match status" value="1"/>
</dbReference>
<evidence type="ECO:0000256" key="6">
    <source>
        <dbReference type="ARBA" id="ARBA00022806"/>
    </source>
</evidence>
<comment type="cofactor">
    <cofactor evidence="1">
        <name>[4Fe-4S] cluster</name>
        <dbReference type="ChEBI" id="CHEBI:49883"/>
    </cofactor>
</comment>
<organism evidence="13 14">
    <name type="scientific">Plasmodium malariae</name>
    <dbReference type="NCBI Taxonomy" id="5858"/>
    <lineage>
        <taxon>Eukaryota</taxon>
        <taxon>Sar</taxon>
        <taxon>Alveolata</taxon>
        <taxon>Apicomplexa</taxon>
        <taxon>Aconoidasida</taxon>
        <taxon>Haemosporida</taxon>
        <taxon>Plasmodiidae</taxon>
        <taxon>Plasmodium</taxon>
        <taxon>Plasmodium (Plasmodium)</taxon>
    </lineage>
</organism>
<evidence type="ECO:0000259" key="12">
    <source>
        <dbReference type="PROSITE" id="PS51193"/>
    </source>
</evidence>
<dbReference type="InterPro" id="IPR014013">
    <property type="entry name" value="Helic_SF1/SF2_ATP-bd_DinG/Rad3"/>
</dbReference>
<protein>
    <submittedName>
        <fullName evidence="13">DEAD box helicase, putative</fullName>
    </submittedName>
</protein>
<dbReference type="GO" id="GO:0005524">
    <property type="term" value="F:ATP binding"/>
    <property type="evidence" value="ECO:0007669"/>
    <property type="project" value="UniProtKB-KW"/>
</dbReference>
<feature type="domain" description="Helicase ATP-binding" evidence="12">
    <location>
        <begin position="7"/>
        <end position="451"/>
    </location>
</feature>
<evidence type="ECO:0000256" key="1">
    <source>
        <dbReference type="ARBA" id="ARBA00001966"/>
    </source>
</evidence>
<dbReference type="Gene3D" id="3.40.50.300">
    <property type="entry name" value="P-loop containing nucleotide triphosphate hydrolases"/>
    <property type="match status" value="2"/>
</dbReference>
<evidence type="ECO:0000256" key="9">
    <source>
        <dbReference type="ARBA" id="ARBA00023014"/>
    </source>
</evidence>
<dbReference type="SMART" id="SM00488">
    <property type="entry name" value="DEXDc2"/>
    <property type="match status" value="1"/>
</dbReference>
<dbReference type="GO" id="GO:0016818">
    <property type="term" value="F:hydrolase activity, acting on acid anhydrides, in phosphorus-containing anhydrides"/>
    <property type="evidence" value="ECO:0007669"/>
    <property type="project" value="InterPro"/>
</dbReference>
<dbReference type="InterPro" id="IPR006554">
    <property type="entry name" value="Helicase-like_DEXD_c2"/>
</dbReference>
<dbReference type="GO" id="GO:0006139">
    <property type="term" value="P:nucleobase-containing compound metabolic process"/>
    <property type="evidence" value="ECO:0007669"/>
    <property type="project" value="InterPro"/>
</dbReference>
<keyword evidence="6 13" id="KW-0347">Helicase</keyword>
<dbReference type="GO" id="GO:0005634">
    <property type="term" value="C:nucleus"/>
    <property type="evidence" value="ECO:0007669"/>
    <property type="project" value="TreeGrafter"/>
</dbReference>
<dbReference type="GO" id="GO:0051536">
    <property type="term" value="F:iron-sulfur cluster binding"/>
    <property type="evidence" value="ECO:0007669"/>
    <property type="project" value="UniProtKB-KW"/>
</dbReference>
<keyword evidence="8" id="KW-0408">Iron</keyword>
<keyword evidence="14" id="KW-1185">Reference proteome</keyword>
<dbReference type="InterPro" id="IPR045028">
    <property type="entry name" value="DinG/Rad3-like"/>
</dbReference>
<dbReference type="VEuPathDB" id="PlasmoDB:PmUG01_12040200"/>
<dbReference type="PROSITE" id="PS51193">
    <property type="entry name" value="HELICASE_ATP_BIND_2"/>
    <property type="match status" value="1"/>
</dbReference>
<dbReference type="PANTHER" id="PTHR11472:SF41">
    <property type="entry name" value="ATP-DEPENDENT DNA HELICASE DDX11-RELATED"/>
    <property type="match status" value="1"/>
</dbReference>
<feature type="region of interest" description="Disordered" evidence="11">
    <location>
        <begin position="572"/>
        <end position="631"/>
    </location>
</feature>
<dbReference type="AlphaFoldDB" id="A0A1D3SPH9"/>
<feature type="region of interest" description="Disordered" evidence="11">
    <location>
        <begin position="512"/>
        <end position="531"/>
    </location>
</feature>
<dbReference type="OrthoDB" id="19182at2759"/>
<comment type="similarity">
    <text evidence="2">Belongs to the DEAD box helicase family. DEAH subfamily. DDX11/CHL1 sub-subfamily.</text>
</comment>
<dbReference type="SUPFAM" id="SSF52540">
    <property type="entry name" value="P-loop containing nucleoside triphosphate hydrolases"/>
    <property type="match status" value="1"/>
</dbReference>
<keyword evidence="9" id="KW-0411">Iron-sulfur</keyword>
<dbReference type="PANTHER" id="PTHR11472">
    <property type="entry name" value="DNA REPAIR DEAD HELICASE RAD3/XP-D SUBFAMILY MEMBER"/>
    <property type="match status" value="1"/>
</dbReference>
<dbReference type="EMBL" id="LT594633">
    <property type="protein sequence ID" value="SCO93805.1"/>
    <property type="molecule type" value="Genomic_DNA"/>
</dbReference>
<feature type="compositionally biased region" description="Basic and acidic residues" evidence="11">
    <location>
        <begin position="572"/>
        <end position="596"/>
    </location>
</feature>
<dbReference type="GO" id="GO:0003677">
    <property type="term" value="F:DNA binding"/>
    <property type="evidence" value="ECO:0007669"/>
    <property type="project" value="InterPro"/>
</dbReference>
<name>A0A1D3SPH9_PLAMA</name>
<proteinExistence type="inferred from homology"/>
<evidence type="ECO:0000313" key="14">
    <source>
        <dbReference type="Proteomes" id="UP000219813"/>
    </source>
</evidence>
<dbReference type="InterPro" id="IPR027417">
    <property type="entry name" value="P-loop_NTPase"/>
</dbReference>
<dbReference type="InterPro" id="IPR006555">
    <property type="entry name" value="ATP-dep_Helicase_C"/>
</dbReference>
<dbReference type="GO" id="GO:0034085">
    <property type="term" value="P:establishment of sister chromatid cohesion"/>
    <property type="evidence" value="ECO:0007669"/>
    <property type="project" value="TreeGrafter"/>
</dbReference>
<dbReference type="RefSeq" id="XP_028863083.1">
    <property type="nucleotide sequence ID" value="XM_029006612.1"/>
</dbReference>
<evidence type="ECO:0000256" key="3">
    <source>
        <dbReference type="ARBA" id="ARBA00022723"/>
    </source>
</evidence>